<evidence type="ECO:0000256" key="3">
    <source>
        <dbReference type="PROSITE-ProRule" id="PRU00339"/>
    </source>
</evidence>
<dbReference type="InterPro" id="IPR019734">
    <property type="entry name" value="TPR_rpt"/>
</dbReference>
<feature type="repeat" description="TPR" evidence="3">
    <location>
        <begin position="353"/>
        <end position="386"/>
    </location>
</feature>
<dbReference type="PROSITE" id="PS50005">
    <property type="entry name" value="TPR"/>
    <property type="match status" value="3"/>
</dbReference>
<name>A0A1I7ZHI1_9BILA</name>
<dbReference type="Pfam" id="PF13432">
    <property type="entry name" value="TPR_16"/>
    <property type="match status" value="1"/>
</dbReference>
<evidence type="ECO:0000313" key="5">
    <source>
        <dbReference type="WBParaSite" id="L893_g26447.t1"/>
    </source>
</evidence>
<keyword evidence="2 3" id="KW-0802">TPR repeat</keyword>
<evidence type="ECO:0000313" key="4">
    <source>
        <dbReference type="Proteomes" id="UP000095287"/>
    </source>
</evidence>
<dbReference type="SUPFAM" id="SSF81901">
    <property type="entry name" value="HCP-like"/>
    <property type="match status" value="1"/>
</dbReference>
<accession>A0A1I7ZHI1</accession>
<evidence type="ECO:0000256" key="2">
    <source>
        <dbReference type="ARBA" id="ARBA00022803"/>
    </source>
</evidence>
<dbReference type="GO" id="GO:0006368">
    <property type="term" value="P:transcription elongation by RNA polymerase II"/>
    <property type="evidence" value="ECO:0007669"/>
    <property type="project" value="TreeGrafter"/>
</dbReference>
<dbReference type="InterPro" id="IPR003107">
    <property type="entry name" value="HAT"/>
</dbReference>
<organism evidence="4 5">
    <name type="scientific">Steinernema glaseri</name>
    <dbReference type="NCBI Taxonomy" id="37863"/>
    <lineage>
        <taxon>Eukaryota</taxon>
        <taxon>Metazoa</taxon>
        <taxon>Ecdysozoa</taxon>
        <taxon>Nematoda</taxon>
        <taxon>Chromadorea</taxon>
        <taxon>Rhabditida</taxon>
        <taxon>Tylenchina</taxon>
        <taxon>Panagrolaimomorpha</taxon>
        <taxon>Strongyloidoidea</taxon>
        <taxon>Steinernematidae</taxon>
        <taxon>Steinernema</taxon>
    </lineage>
</organism>
<keyword evidence="1" id="KW-0677">Repeat</keyword>
<protein>
    <submittedName>
        <fullName evidence="5">TPR_REGION domain-containing protein</fullName>
    </submittedName>
</protein>
<dbReference type="InterPro" id="IPR011990">
    <property type="entry name" value="TPR-like_helical_dom_sf"/>
</dbReference>
<sequence length="569" mass="64170">MGFRPPEDELCRHDEESAADMVNGQPYILGKIKMAANAYLKGDVKGLMGCLYDFIAYRGKYTPQVFVLLGYGFEELGYAARARLAFERALHFDPHCIEAILALGTLEHCASGFRASLPWFAVAWKLDQRNSVALNRLSEYYLQKGEFKKARHLADKAFHYSTSDKQKMISAYNLAKSLHGKADIDSAYDWYCQAASLADMNFINPNFGLAQLHVHFNDMTRAIEALKKLVIVYPKDINVLKILGKLLVLGKQPKEATEVLKRAIACEPSAPDIEMRLELAQLLENADDQRSIALYNEACELLQAQNKPIALEVFNNLGALHFKRGEYDTSLGYFQKAAESFSQATSGSPRRLDTIEYNLGRCYEQLRSYDKAGKLYRGILARNPKYFDCHLRLGAIAFSCKRVAEAEVHIKKAMTIDRNNVSALVMAANMKMAQGDIREAIKQFGKIVDLCEGDSYTMTATANAWRELMLRNDHDPENRNRCLHRAISAYEAALRINPKNVYAANGLGCILGYLNEMEKARDVFERIREGSVKPKDLWQNLGYVYVELGLPSRAAAFFGLAQREARTLQ</sequence>
<keyword evidence="4" id="KW-1185">Reference proteome</keyword>
<evidence type="ECO:0000256" key="1">
    <source>
        <dbReference type="ARBA" id="ARBA00022737"/>
    </source>
</evidence>
<dbReference type="Gene3D" id="1.25.40.10">
    <property type="entry name" value="Tetratricopeptide repeat domain"/>
    <property type="match status" value="4"/>
</dbReference>
<dbReference type="SMART" id="SM00386">
    <property type="entry name" value="HAT"/>
    <property type="match status" value="4"/>
</dbReference>
<proteinExistence type="predicted"/>
<dbReference type="WBParaSite" id="L893_g26447.t1">
    <property type="protein sequence ID" value="L893_g26447.t1"/>
    <property type="gene ID" value="L893_g26447"/>
</dbReference>
<feature type="repeat" description="TPR" evidence="3">
    <location>
        <begin position="63"/>
        <end position="96"/>
    </location>
</feature>
<dbReference type="PANTHER" id="PTHR14027">
    <property type="entry name" value="RNA POLYMERASE-ASSOCIATED PROTEIN CTR9"/>
    <property type="match status" value="1"/>
</dbReference>
<dbReference type="InterPro" id="IPR031101">
    <property type="entry name" value="Ctr9"/>
</dbReference>
<dbReference type="GO" id="GO:0016593">
    <property type="term" value="C:Cdc73/Paf1 complex"/>
    <property type="evidence" value="ECO:0007669"/>
    <property type="project" value="TreeGrafter"/>
</dbReference>
<dbReference type="AlphaFoldDB" id="A0A1I7ZHI1"/>
<dbReference type="Proteomes" id="UP000095287">
    <property type="component" value="Unplaced"/>
</dbReference>
<dbReference type="GO" id="GO:0006396">
    <property type="term" value="P:RNA processing"/>
    <property type="evidence" value="ECO:0007669"/>
    <property type="project" value="InterPro"/>
</dbReference>
<dbReference type="SMART" id="SM00028">
    <property type="entry name" value="TPR"/>
    <property type="match status" value="10"/>
</dbReference>
<feature type="repeat" description="TPR" evidence="3">
    <location>
        <begin position="311"/>
        <end position="344"/>
    </location>
</feature>
<dbReference type="Pfam" id="PF13424">
    <property type="entry name" value="TPR_12"/>
    <property type="match status" value="1"/>
</dbReference>
<dbReference type="SUPFAM" id="SSF48452">
    <property type="entry name" value="TPR-like"/>
    <property type="match status" value="1"/>
</dbReference>
<dbReference type="GO" id="GO:0006355">
    <property type="term" value="P:regulation of DNA-templated transcription"/>
    <property type="evidence" value="ECO:0007669"/>
    <property type="project" value="InterPro"/>
</dbReference>
<dbReference type="PANTHER" id="PTHR14027:SF2">
    <property type="entry name" value="RNA POLYMERASE-ASSOCIATED PROTEIN CTR9 HOMOLOG"/>
    <property type="match status" value="1"/>
</dbReference>
<dbReference type="GO" id="GO:0000993">
    <property type="term" value="F:RNA polymerase II complex binding"/>
    <property type="evidence" value="ECO:0007669"/>
    <property type="project" value="TreeGrafter"/>
</dbReference>
<reference evidence="5" key="1">
    <citation type="submission" date="2016-11" db="UniProtKB">
        <authorList>
            <consortium name="WormBaseParasite"/>
        </authorList>
    </citation>
    <scope>IDENTIFICATION</scope>
</reference>